<gene>
    <name evidence="13" type="ORF">Dcar01_01852</name>
</gene>
<sequence length="359" mass="40349">MANVQKQFDEFHGKIKLERFDENKALRDERDAVLKALREGLKKVFEDKEEDTPTFWTFNQGSYAMNTGVKPLAGGEYDIDVGVVLNVAMDGRDAVDVKKWVRDALANYEQGAEIRRSCVTVFKPGYHVDLAVYADPELSANRKLNLAKGKENSGEDHRFWQVSDPQGFQDLIATKLDGDDARQFRRCIRYLKRWRDERFSSDGSAAPIGIGLTAAAYHWFEVSKRTDAVSLKVTYDDREALEKFVQRLLDNFSLVWDAEDQRFYSRLKVNLPVEPYGDLFSKMTGLQMEAFKAKLETLLGALQTARSKLEVHDACAELAKHFGADFPVPDKEKSSTPTGRAVAGSGSSGCAVGPQVEQD</sequence>
<comment type="catalytic activity">
    <reaction evidence="10">
        <text>GTP + ATP = 3',3'-cGAMP + 2 diphosphate</text>
        <dbReference type="Rhea" id="RHEA:35647"/>
        <dbReference type="ChEBI" id="CHEBI:30616"/>
        <dbReference type="ChEBI" id="CHEBI:33019"/>
        <dbReference type="ChEBI" id="CHEBI:37565"/>
        <dbReference type="ChEBI" id="CHEBI:71501"/>
    </reaction>
    <physiologicalReaction direction="left-to-right" evidence="10">
        <dbReference type="Rhea" id="RHEA:35648"/>
    </physiologicalReaction>
</comment>
<protein>
    <recommendedName>
        <fullName evidence="9">Cyclic GMP-AMP synthase</fullName>
    </recommendedName>
</protein>
<dbReference type="EMBL" id="BAABRP010000005">
    <property type="protein sequence ID" value="GAA5513126.1"/>
    <property type="molecule type" value="Genomic_DNA"/>
</dbReference>
<proteinExistence type="predicted"/>
<keyword evidence="2" id="KW-0548">Nucleotidyltransferase</keyword>
<evidence type="ECO:0000256" key="3">
    <source>
        <dbReference type="ARBA" id="ARBA00022723"/>
    </source>
</evidence>
<dbReference type="Pfam" id="PF21654">
    <property type="entry name" value="DncV-like_NTFase"/>
    <property type="match status" value="1"/>
</dbReference>
<organism evidence="13 14">
    <name type="scientific">Deinococcus carri</name>
    <dbReference type="NCBI Taxonomy" id="1211323"/>
    <lineage>
        <taxon>Bacteria</taxon>
        <taxon>Thermotogati</taxon>
        <taxon>Deinococcota</taxon>
        <taxon>Deinococci</taxon>
        <taxon>Deinococcales</taxon>
        <taxon>Deinococcaceae</taxon>
        <taxon>Deinococcus</taxon>
    </lineage>
</organism>
<evidence type="ECO:0000256" key="2">
    <source>
        <dbReference type="ARBA" id="ARBA00022695"/>
    </source>
</evidence>
<evidence type="ECO:0000313" key="13">
    <source>
        <dbReference type="EMBL" id="GAA5513126.1"/>
    </source>
</evidence>
<dbReference type="RefSeq" id="WP_345464261.1">
    <property type="nucleotide sequence ID" value="NZ_BAABRP010000005.1"/>
</dbReference>
<dbReference type="InterPro" id="IPR048445">
    <property type="entry name" value="DncV-like_NTFase"/>
</dbReference>
<evidence type="ECO:0000256" key="1">
    <source>
        <dbReference type="ARBA" id="ARBA00022679"/>
    </source>
</evidence>
<evidence type="ECO:0000259" key="12">
    <source>
        <dbReference type="Pfam" id="PF21654"/>
    </source>
</evidence>
<keyword evidence="4" id="KW-0547">Nucleotide-binding</keyword>
<reference evidence="13 14" key="1">
    <citation type="submission" date="2024-02" db="EMBL/GenBank/DDBJ databases">
        <title>Deinococcus carri NBRC 110142.</title>
        <authorList>
            <person name="Ichikawa N."/>
            <person name="Katano-Makiyama Y."/>
            <person name="Hidaka K."/>
        </authorList>
    </citation>
    <scope>NUCLEOTIDE SEQUENCE [LARGE SCALE GENOMIC DNA]</scope>
    <source>
        <strain evidence="13 14">NBRC 110142</strain>
    </source>
</reference>
<evidence type="ECO:0000256" key="8">
    <source>
        <dbReference type="ARBA" id="ARBA00023118"/>
    </source>
</evidence>
<keyword evidence="14" id="KW-1185">Reference proteome</keyword>
<feature type="compositionally biased region" description="Low complexity" evidence="11">
    <location>
        <begin position="339"/>
        <end position="353"/>
    </location>
</feature>
<evidence type="ECO:0000313" key="14">
    <source>
        <dbReference type="Proteomes" id="UP001401887"/>
    </source>
</evidence>
<evidence type="ECO:0000256" key="7">
    <source>
        <dbReference type="ARBA" id="ARBA00023080"/>
    </source>
</evidence>
<comment type="caution">
    <text evidence="13">The sequence shown here is derived from an EMBL/GenBank/DDBJ whole genome shotgun (WGS) entry which is preliminary data.</text>
</comment>
<feature type="domain" description="Cyclic GMP-AMP synthase DncV-like nucleotidyltransferase" evidence="12">
    <location>
        <begin position="58"/>
        <end position="133"/>
    </location>
</feature>
<keyword evidence="3" id="KW-0479">Metal-binding</keyword>
<evidence type="ECO:0000256" key="9">
    <source>
        <dbReference type="ARBA" id="ARBA00044145"/>
    </source>
</evidence>
<keyword evidence="1" id="KW-0808">Transferase</keyword>
<evidence type="ECO:0000256" key="6">
    <source>
        <dbReference type="ARBA" id="ARBA00022842"/>
    </source>
</evidence>
<evidence type="ECO:0000256" key="11">
    <source>
        <dbReference type="SAM" id="MobiDB-lite"/>
    </source>
</evidence>
<evidence type="ECO:0000256" key="4">
    <source>
        <dbReference type="ARBA" id="ARBA00022741"/>
    </source>
</evidence>
<feature type="region of interest" description="Disordered" evidence="11">
    <location>
        <begin position="327"/>
        <end position="359"/>
    </location>
</feature>
<keyword evidence="8" id="KW-0051">Antiviral defense</keyword>
<keyword evidence="7" id="KW-0546">Nucleotide metabolism</keyword>
<dbReference type="Proteomes" id="UP001401887">
    <property type="component" value="Unassembled WGS sequence"/>
</dbReference>
<evidence type="ECO:0000256" key="5">
    <source>
        <dbReference type="ARBA" id="ARBA00022840"/>
    </source>
</evidence>
<keyword evidence="5" id="KW-0067">ATP-binding</keyword>
<accession>A0ABP9W804</accession>
<keyword evidence="6" id="KW-0460">Magnesium</keyword>
<name>A0ABP9W804_9DEIO</name>
<evidence type="ECO:0000256" key="10">
    <source>
        <dbReference type="ARBA" id="ARBA00048304"/>
    </source>
</evidence>